<organism evidence="5 6">
    <name type="scientific">Cryobacterium arcticum</name>
    <dbReference type="NCBI Taxonomy" id="670052"/>
    <lineage>
        <taxon>Bacteria</taxon>
        <taxon>Bacillati</taxon>
        <taxon>Actinomycetota</taxon>
        <taxon>Actinomycetes</taxon>
        <taxon>Micrococcales</taxon>
        <taxon>Microbacteriaceae</taxon>
        <taxon>Cryobacterium</taxon>
    </lineage>
</organism>
<evidence type="ECO:0000256" key="3">
    <source>
        <dbReference type="ARBA" id="ARBA00048447"/>
    </source>
</evidence>
<feature type="domain" description="Nucleoside phosphorylase" evidence="4">
    <location>
        <begin position="25"/>
        <end position="216"/>
    </location>
</feature>
<dbReference type="EMBL" id="CP016282">
    <property type="protein sequence ID" value="ANP71120.1"/>
    <property type="molecule type" value="Genomic_DNA"/>
</dbReference>
<evidence type="ECO:0000256" key="2">
    <source>
        <dbReference type="ARBA" id="ARBA00021980"/>
    </source>
</evidence>
<evidence type="ECO:0000313" key="5">
    <source>
        <dbReference type="EMBL" id="ANP71120.1"/>
    </source>
</evidence>
<dbReference type="PANTHER" id="PTHR43691:SF11">
    <property type="entry name" value="FI09636P-RELATED"/>
    <property type="match status" value="1"/>
</dbReference>
<name>A0A1B1BEU9_9MICO</name>
<gene>
    <name evidence="5" type="ORF">PA27867_0145</name>
</gene>
<dbReference type="SUPFAM" id="SSF53167">
    <property type="entry name" value="Purine and uridine phosphorylases"/>
    <property type="match status" value="1"/>
</dbReference>
<dbReference type="KEGG" id="cart:PA27867_0145"/>
<protein>
    <recommendedName>
        <fullName evidence="2">Uridine phosphorylase</fullName>
        <ecNumber evidence="1">2.4.2.3</ecNumber>
    </recommendedName>
</protein>
<dbReference type="PANTHER" id="PTHR43691">
    <property type="entry name" value="URIDINE PHOSPHORYLASE"/>
    <property type="match status" value="1"/>
</dbReference>
<reference evidence="5 6" key="1">
    <citation type="submission" date="2016-06" db="EMBL/GenBank/DDBJ databases">
        <title>Genome sequencing of Cryobacterium arcticum PAMC 27867.</title>
        <authorList>
            <person name="Lee J."/>
            <person name="Kim O.-S."/>
        </authorList>
    </citation>
    <scope>NUCLEOTIDE SEQUENCE [LARGE SCALE GENOMIC DNA]</scope>
    <source>
        <strain evidence="5 6">PAMC 27867</strain>
    </source>
</reference>
<dbReference type="GO" id="GO:0005829">
    <property type="term" value="C:cytosol"/>
    <property type="evidence" value="ECO:0007669"/>
    <property type="project" value="TreeGrafter"/>
</dbReference>
<keyword evidence="6" id="KW-1185">Reference proteome</keyword>
<dbReference type="Pfam" id="PF01048">
    <property type="entry name" value="PNP_UDP_1"/>
    <property type="match status" value="1"/>
</dbReference>
<dbReference type="InterPro" id="IPR035994">
    <property type="entry name" value="Nucleoside_phosphorylase_sf"/>
</dbReference>
<dbReference type="EC" id="2.4.2.3" evidence="1"/>
<dbReference type="GO" id="GO:0004850">
    <property type="term" value="F:uridine phosphorylase activity"/>
    <property type="evidence" value="ECO:0007669"/>
    <property type="project" value="UniProtKB-EC"/>
</dbReference>
<comment type="catalytic activity">
    <reaction evidence="3">
        <text>uridine + phosphate = alpha-D-ribose 1-phosphate + uracil</text>
        <dbReference type="Rhea" id="RHEA:24388"/>
        <dbReference type="ChEBI" id="CHEBI:16704"/>
        <dbReference type="ChEBI" id="CHEBI:17568"/>
        <dbReference type="ChEBI" id="CHEBI:43474"/>
        <dbReference type="ChEBI" id="CHEBI:57720"/>
        <dbReference type="EC" id="2.4.2.3"/>
    </reaction>
</comment>
<evidence type="ECO:0000313" key="6">
    <source>
        <dbReference type="Proteomes" id="UP000092582"/>
    </source>
</evidence>
<proteinExistence type="predicted"/>
<dbReference type="STRING" id="670052.PA27867_0145"/>
<dbReference type="GO" id="GO:0009116">
    <property type="term" value="P:nucleoside metabolic process"/>
    <property type="evidence" value="ECO:0007669"/>
    <property type="project" value="InterPro"/>
</dbReference>
<dbReference type="Gene3D" id="3.40.50.1580">
    <property type="entry name" value="Nucleoside phosphorylase domain"/>
    <property type="match status" value="1"/>
</dbReference>
<dbReference type="Proteomes" id="UP000092582">
    <property type="component" value="Chromosome 1"/>
</dbReference>
<dbReference type="RefSeq" id="WP_066591806.1">
    <property type="nucleotide sequence ID" value="NZ_CP016282.1"/>
</dbReference>
<evidence type="ECO:0000256" key="1">
    <source>
        <dbReference type="ARBA" id="ARBA00011888"/>
    </source>
</evidence>
<dbReference type="AlphaFoldDB" id="A0A1B1BEU9"/>
<dbReference type="InterPro" id="IPR000845">
    <property type="entry name" value="Nucleoside_phosphorylase_d"/>
</dbReference>
<accession>A0A1B1BEU9</accession>
<evidence type="ECO:0000259" key="4">
    <source>
        <dbReference type="Pfam" id="PF01048"/>
    </source>
</evidence>
<dbReference type="OrthoDB" id="9782889at2"/>
<sequence>MNQAHPFLPAGLPFTGLPRTGLPPRALTVDDPQLAEHITLRLTDVREVARHREYRAFAGAWNDTEIVVACHGAGAPGAIRLYQELMDAGADTIIKLGSAAALLRGIGPGDLIVAESCVRDDGVTGQLVPAGYPAAAGPEVVLALAASAHGHDAPHHRGVVWSRAASFPGIVDLDQAGYVSLGVLALEMELAALLVLASTRGVRAGGCLVIEGAGTVADPAHLARGASVALDALVGLPDA</sequence>